<dbReference type="PANTHER" id="PTHR43214">
    <property type="entry name" value="TWO-COMPONENT RESPONSE REGULATOR"/>
    <property type="match status" value="1"/>
</dbReference>
<keyword evidence="2 6" id="KW-0238">DNA-binding</keyword>
<sequence>MIRIAITDDKKDLRRTLQEKLNEAGKYEVVFTAENGRDFLEKMREARKSAFPDVVLMDIDMPVMGGVEAVLQGKMRYPQTRFLMLTIFDEDEKIFNAIKAGASGYLLKDEPVAYIKKAITELMNNEGAPMSPSIARRALHLLMNATIDFKNTVPQPGGDNFQLSGREKEVLTFLMEGLEYKEIGQQMNVSPNTVRNHIANIYKKLHVTSKTQAIRVFSREQ</sequence>
<keyword evidence="7" id="KW-1185">Reference proteome</keyword>
<evidence type="ECO:0000256" key="1">
    <source>
        <dbReference type="ARBA" id="ARBA00022553"/>
    </source>
</evidence>
<dbReference type="Gene3D" id="3.40.50.2300">
    <property type="match status" value="1"/>
</dbReference>
<keyword evidence="1 3" id="KW-0597">Phosphoprotein</keyword>
<gene>
    <name evidence="6" type="ORF">SAMN04487894_103106</name>
</gene>
<dbReference type="OrthoDB" id="9797341at2"/>
<evidence type="ECO:0000313" key="6">
    <source>
        <dbReference type="EMBL" id="SDC61340.1"/>
    </source>
</evidence>
<evidence type="ECO:0000259" key="5">
    <source>
        <dbReference type="PROSITE" id="PS50110"/>
    </source>
</evidence>
<dbReference type="InterPro" id="IPR016032">
    <property type="entry name" value="Sig_transdc_resp-reg_C-effctor"/>
</dbReference>
<dbReference type="PRINTS" id="PR00038">
    <property type="entry name" value="HTHLUXR"/>
</dbReference>
<dbReference type="SUPFAM" id="SSF52172">
    <property type="entry name" value="CheY-like"/>
    <property type="match status" value="1"/>
</dbReference>
<feature type="domain" description="Response regulatory" evidence="5">
    <location>
        <begin position="3"/>
        <end position="123"/>
    </location>
</feature>
<evidence type="ECO:0000259" key="4">
    <source>
        <dbReference type="PROSITE" id="PS50043"/>
    </source>
</evidence>
<dbReference type="CDD" id="cd06170">
    <property type="entry name" value="LuxR_C_like"/>
    <property type="match status" value="1"/>
</dbReference>
<organism evidence="6 7">
    <name type="scientific">Niabella drilacis (strain DSM 25811 / CCM 8410 / CCUG 62505 / LMG 26954 / E90)</name>
    <dbReference type="NCBI Taxonomy" id="1285928"/>
    <lineage>
        <taxon>Bacteria</taxon>
        <taxon>Pseudomonadati</taxon>
        <taxon>Bacteroidota</taxon>
        <taxon>Chitinophagia</taxon>
        <taxon>Chitinophagales</taxon>
        <taxon>Chitinophagaceae</taxon>
        <taxon>Niabella</taxon>
    </lineage>
</organism>
<dbReference type="Pfam" id="PF00196">
    <property type="entry name" value="GerE"/>
    <property type="match status" value="1"/>
</dbReference>
<evidence type="ECO:0000256" key="2">
    <source>
        <dbReference type="ARBA" id="ARBA00023125"/>
    </source>
</evidence>
<name>A0A1G6N0J5_NIADE</name>
<dbReference type="InterPro" id="IPR000792">
    <property type="entry name" value="Tscrpt_reg_LuxR_C"/>
</dbReference>
<feature type="modified residue" description="4-aspartylphosphate" evidence="3">
    <location>
        <position position="58"/>
    </location>
</feature>
<dbReference type="PROSITE" id="PS50043">
    <property type="entry name" value="HTH_LUXR_2"/>
    <property type="match status" value="1"/>
</dbReference>
<dbReference type="GO" id="GO:0000160">
    <property type="term" value="P:phosphorelay signal transduction system"/>
    <property type="evidence" value="ECO:0007669"/>
    <property type="project" value="InterPro"/>
</dbReference>
<dbReference type="SUPFAM" id="SSF46894">
    <property type="entry name" value="C-terminal effector domain of the bipartite response regulators"/>
    <property type="match status" value="1"/>
</dbReference>
<dbReference type="InterPro" id="IPR011006">
    <property type="entry name" value="CheY-like_superfamily"/>
</dbReference>
<dbReference type="InterPro" id="IPR039420">
    <property type="entry name" value="WalR-like"/>
</dbReference>
<protein>
    <submittedName>
        <fullName evidence="6">DNA-binding response regulator, NarL/FixJ family, contains REC and HTH domains</fullName>
    </submittedName>
</protein>
<dbReference type="Proteomes" id="UP000198757">
    <property type="component" value="Unassembled WGS sequence"/>
</dbReference>
<accession>A0A1G6N0J5</accession>
<evidence type="ECO:0000313" key="7">
    <source>
        <dbReference type="Proteomes" id="UP000198757"/>
    </source>
</evidence>
<dbReference type="AlphaFoldDB" id="A0A1G6N0J5"/>
<dbReference type="EMBL" id="FMZO01000003">
    <property type="protein sequence ID" value="SDC61340.1"/>
    <property type="molecule type" value="Genomic_DNA"/>
</dbReference>
<dbReference type="CDD" id="cd17535">
    <property type="entry name" value="REC_NarL-like"/>
    <property type="match status" value="1"/>
</dbReference>
<dbReference type="GO" id="GO:0006355">
    <property type="term" value="P:regulation of DNA-templated transcription"/>
    <property type="evidence" value="ECO:0007669"/>
    <property type="project" value="InterPro"/>
</dbReference>
<dbReference type="PROSITE" id="PS00622">
    <property type="entry name" value="HTH_LUXR_1"/>
    <property type="match status" value="1"/>
</dbReference>
<dbReference type="SMART" id="SM00448">
    <property type="entry name" value="REC"/>
    <property type="match status" value="1"/>
</dbReference>
<dbReference type="GO" id="GO:0003677">
    <property type="term" value="F:DNA binding"/>
    <property type="evidence" value="ECO:0007669"/>
    <property type="project" value="UniProtKB-KW"/>
</dbReference>
<dbReference type="InterPro" id="IPR058245">
    <property type="entry name" value="NreC/VraR/RcsB-like_REC"/>
</dbReference>
<dbReference type="STRING" id="1285928.SAMN04487894_103106"/>
<dbReference type="InterPro" id="IPR001789">
    <property type="entry name" value="Sig_transdc_resp-reg_receiver"/>
</dbReference>
<evidence type="ECO:0000256" key="3">
    <source>
        <dbReference type="PROSITE-ProRule" id="PRU00169"/>
    </source>
</evidence>
<dbReference type="Pfam" id="PF00072">
    <property type="entry name" value="Response_reg"/>
    <property type="match status" value="1"/>
</dbReference>
<dbReference type="SMART" id="SM00421">
    <property type="entry name" value="HTH_LUXR"/>
    <property type="match status" value="1"/>
</dbReference>
<dbReference type="RefSeq" id="WP_090389295.1">
    <property type="nucleotide sequence ID" value="NZ_FMZO01000003.1"/>
</dbReference>
<feature type="domain" description="HTH luxR-type" evidence="4">
    <location>
        <begin position="156"/>
        <end position="221"/>
    </location>
</feature>
<proteinExistence type="predicted"/>
<reference evidence="7" key="1">
    <citation type="submission" date="2016-10" db="EMBL/GenBank/DDBJ databases">
        <authorList>
            <person name="Varghese N."/>
            <person name="Submissions S."/>
        </authorList>
    </citation>
    <scope>NUCLEOTIDE SEQUENCE [LARGE SCALE GENOMIC DNA]</scope>
    <source>
        <strain evidence="7">DSM 25811 / CCM 8410 / LMG 26954 / E90</strain>
    </source>
</reference>
<dbReference type="PROSITE" id="PS50110">
    <property type="entry name" value="RESPONSE_REGULATORY"/>
    <property type="match status" value="1"/>
</dbReference>